<name>A0ABN9GQU5_9NEOB</name>
<evidence type="ECO:0000256" key="1">
    <source>
        <dbReference type="ARBA" id="ARBA00005429"/>
    </source>
</evidence>
<sequence length="257" mass="29345">MQADYGFNTFSDEEIREIAQALQESDDTSRGDAVSETELREIINVLQETALCDTAGRITQQEKITENLAVNIAVIGESGSGKSTFVNVIRGLDDDEIEGAAKTGVVETTKYPTAYPHPQYNNVLFWDHPGSGTPGFDPNSYLKLVNAHQYNLFIMIASGRVRENDMKLAKELWSMGKKFFFVRNKIDCDLKASKLRRRRTYNEERILTDVRDNCVKNFMDCGISLPNVFLLSCLELEKYDFHFFKKTLEKELTIQER</sequence>
<evidence type="ECO:0000256" key="2">
    <source>
        <dbReference type="ARBA" id="ARBA00022741"/>
    </source>
</evidence>
<keyword evidence="3" id="KW-0378">Hydrolase</keyword>
<dbReference type="InterPro" id="IPR018247">
    <property type="entry name" value="EF_Hand_1_Ca_BS"/>
</dbReference>
<comment type="similarity">
    <text evidence="1">Belongs to the TRAFAC class dynamin-like GTPase superfamily. IRG family.</text>
</comment>
<evidence type="ECO:0000313" key="6">
    <source>
        <dbReference type="EMBL" id="CAI9611499.1"/>
    </source>
</evidence>
<reference evidence="6" key="1">
    <citation type="submission" date="2023-05" db="EMBL/GenBank/DDBJ databases">
        <authorList>
            <person name="Stuckert A."/>
        </authorList>
    </citation>
    <scope>NUCLEOTIDE SEQUENCE</scope>
</reference>
<evidence type="ECO:0000313" key="7">
    <source>
        <dbReference type="Proteomes" id="UP001162483"/>
    </source>
</evidence>
<evidence type="ECO:0000259" key="5">
    <source>
        <dbReference type="PROSITE" id="PS51716"/>
    </source>
</evidence>
<dbReference type="Pfam" id="PF05049">
    <property type="entry name" value="IIGP"/>
    <property type="match status" value="1"/>
</dbReference>
<accession>A0ABN9GQU5</accession>
<proteinExistence type="inferred from homology"/>
<dbReference type="Gene3D" id="3.40.50.300">
    <property type="entry name" value="P-loop containing nucleotide triphosphate hydrolases"/>
    <property type="match status" value="1"/>
</dbReference>
<dbReference type="InterPro" id="IPR030385">
    <property type="entry name" value="G_IRG_dom"/>
</dbReference>
<dbReference type="PANTHER" id="PTHR32341:SF17">
    <property type="entry name" value="IRG-TYPE G DOMAIN-CONTAINING PROTEIN"/>
    <property type="match status" value="1"/>
</dbReference>
<dbReference type="PANTHER" id="PTHR32341">
    <property type="entry name" value="INTERFERON-INDUCIBLE GTPASE"/>
    <property type="match status" value="1"/>
</dbReference>
<feature type="domain" description="IRG-type G" evidence="5">
    <location>
        <begin position="68"/>
        <end position="251"/>
    </location>
</feature>
<dbReference type="SUPFAM" id="SSF52540">
    <property type="entry name" value="P-loop containing nucleoside triphosphate hydrolases"/>
    <property type="match status" value="1"/>
</dbReference>
<evidence type="ECO:0000256" key="4">
    <source>
        <dbReference type="ARBA" id="ARBA00023134"/>
    </source>
</evidence>
<keyword evidence="4" id="KW-0342">GTP-binding</keyword>
<dbReference type="Proteomes" id="UP001162483">
    <property type="component" value="Unassembled WGS sequence"/>
</dbReference>
<dbReference type="EMBL" id="CATNWA010019135">
    <property type="protein sequence ID" value="CAI9611499.1"/>
    <property type="molecule type" value="Genomic_DNA"/>
</dbReference>
<gene>
    <name evidence="6" type="ORF">SPARVUS_LOCUS14569838</name>
</gene>
<dbReference type="PROSITE" id="PS51716">
    <property type="entry name" value="G_IRG"/>
    <property type="match status" value="1"/>
</dbReference>
<protein>
    <recommendedName>
        <fullName evidence="5">IRG-type G domain-containing protein</fullName>
    </recommendedName>
</protein>
<dbReference type="PROSITE" id="PS00018">
    <property type="entry name" value="EF_HAND_1"/>
    <property type="match status" value="1"/>
</dbReference>
<dbReference type="InterPro" id="IPR007743">
    <property type="entry name" value="Immunity-related_GTPase-like"/>
</dbReference>
<organism evidence="6 7">
    <name type="scientific">Staurois parvus</name>
    <dbReference type="NCBI Taxonomy" id="386267"/>
    <lineage>
        <taxon>Eukaryota</taxon>
        <taxon>Metazoa</taxon>
        <taxon>Chordata</taxon>
        <taxon>Craniata</taxon>
        <taxon>Vertebrata</taxon>
        <taxon>Euteleostomi</taxon>
        <taxon>Amphibia</taxon>
        <taxon>Batrachia</taxon>
        <taxon>Anura</taxon>
        <taxon>Neobatrachia</taxon>
        <taxon>Ranoidea</taxon>
        <taxon>Ranidae</taxon>
        <taxon>Staurois</taxon>
    </lineage>
</organism>
<comment type="caution">
    <text evidence="6">The sequence shown here is derived from an EMBL/GenBank/DDBJ whole genome shotgun (WGS) entry which is preliminary data.</text>
</comment>
<evidence type="ECO:0000256" key="3">
    <source>
        <dbReference type="ARBA" id="ARBA00022801"/>
    </source>
</evidence>
<keyword evidence="2" id="KW-0547">Nucleotide-binding</keyword>
<dbReference type="InterPro" id="IPR051515">
    <property type="entry name" value="IRG"/>
</dbReference>
<keyword evidence="7" id="KW-1185">Reference proteome</keyword>
<dbReference type="InterPro" id="IPR027417">
    <property type="entry name" value="P-loop_NTPase"/>
</dbReference>